<protein>
    <submittedName>
        <fullName evidence="1">Uncharacterized protein</fullName>
    </submittedName>
</protein>
<name>A0ABN6R8S1_STRNI</name>
<geneLocation type="plasmid" evidence="1 2">
    <name>SNP1</name>
</geneLocation>
<keyword evidence="1" id="KW-0614">Plasmid</keyword>
<dbReference type="EMBL" id="AP026074">
    <property type="protein sequence ID" value="BDM74747.1"/>
    <property type="molecule type" value="Genomic_DNA"/>
</dbReference>
<proteinExistence type="predicted"/>
<reference evidence="1" key="1">
    <citation type="submission" date="2022-06" db="EMBL/GenBank/DDBJ databases">
        <title>Complete genome sequence of Streptomyces nigrescens HEK616.</title>
        <authorList>
            <person name="Asamizu S."/>
            <person name="Onaka H."/>
        </authorList>
    </citation>
    <scope>NUCLEOTIDE SEQUENCE</scope>
    <source>
        <strain evidence="1">HEK616</strain>
        <plasmid evidence="1">SNP1</plasmid>
    </source>
</reference>
<evidence type="ECO:0000313" key="1">
    <source>
        <dbReference type="EMBL" id="BDM74747.1"/>
    </source>
</evidence>
<sequence>MQLPVRRAARSLALLRAKDRATHGCCRDQCPDQLTADLRELDATWQESAEVCASVAWAARAAGRSVLELLRAFRTGRCARDRIS</sequence>
<evidence type="ECO:0000313" key="2">
    <source>
        <dbReference type="Proteomes" id="UP001059597"/>
    </source>
</evidence>
<accession>A0ABN6R8S1</accession>
<gene>
    <name evidence="1" type="ORF">HEK616_82340</name>
</gene>
<dbReference type="Proteomes" id="UP001059597">
    <property type="component" value="Plasmid SNP1"/>
</dbReference>
<keyword evidence="2" id="KW-1185">Reference proteome</keyword>
<organism evidence="1 2">
    <name type="scientific">Streptomyces nigrescens</name>
    <dbReference type="NCBI Taxonomy" id="1920"/>
    <lineage>
        <taxon>Bacteria</taxon>
        <taxon>Bacillati</taxon>
        <taxon>Actinomycetota</taxon>
        <taxon>Actinomycetes</taxon>
        <taxon>Kitasatosporales</taxon>
        <taxon>Streptomycetaceae</taxon>
        <taxon>Streptomyces</taxon>
    </lineage>
</organism>